<feature type="transmembrane region" description="Helical" evidence="7">
    <location>
        <begin position="265"/>
        <end position="291"/>
    </location>
</feature>
<dbReference type="PANTHER" id="PTHR30482:SF10">
    <property type="entry name" value="HIGH-AFFINITY BRANCHED-CHAIN AMINO ACID TRANSPORT PROTEIN BRAE"/>
    <property type="match status" value="1"/>
</dbReference>
<dbReference type="Proteomes" id="UP000295578">
    <property type="component" value="Unassembled WGS sequence"/>
</dbReference>
<keyword evidence="2" id="KW-1003">Cell membrane</keyword>
<keyword evidence="5 7" id="KW-0472">Membrane</keyword>
<dbReference type="RefSeq" id="WP_132198035.1">
    <property type="nucleotide sequence ID" value="NZ_SMKY01000056.1"/>
</dbReference>
<dbReference type="Pfam" id="PF02653">
    <property type="entry name" value="BPD_transp_2"/>
    <property type="match status" value="1"/>
</dbReference>
<dbReference type="GO" id="GO:0015658">
    <property type="term" value="F:branched-chain amino acid transmembrane transporter activity"/>
    <property type="evidence" value="ECO:0007669"/>
    <property type="project" value="InterPro"/>
</dbReference>
<evidence type="ECO:0000256" key="5">
    <source>
        <dbReference type="ARBA" id="ARBA00023136"/>
    </source>
</evidence>
<evidence type="ECO:0000313" key="8">
    <source>
        <dbReference type="EMBL" id="TDD83238.1"/>
    </source>
</evidence>
<gene>
    <name evidence="8" type="ORF">E1293_15185</name>
</gene>
<evidence type="ECO:0000256" key="3">
    <source>
        <dbReference type="ARBA" id="ARBA00022692"/>
    </source>
</evidence>
<reference evidence="8 9" key="1">
    <citation type="submission" date="2019-03" db="EMBL/GenBank/DDBJ databases">
        <title>Draft genome sequences of novel Actinobacteria.</title>
        <authorList>
            <person name="Sahin N."/>
            <person name="Ay H."/>
            <person name="Saygin H."/>
        </authorList>
    </citation>
    <scope>NUCLEOTIDE SEQUENCE [LARGE SCALE GENOMIC DNA]</scope>
    <source>
        <strain evidence="8 9">DSM 45941</strain>
    </source>
</reference>
<evidence type="ECO:0000256" key="2">
    <source>
        <dbReference type="ARBA" id="ARBA00022475"/>
    </source>
</evidence>
<evidence type="ECO:0000256" key="6">
    <source>
        <dbReference type="SAM" id="MobiDB-lite"/>
    </source>
</evidence>
<feature type="region of interest" description="Disordered" evidence="6">
    <location>
        <begin position="1"/>
        <end position="20"/>
    </location>
</feature>
<dbReference type="AlphaFoldDB" id="A0A4R5BA43"/>
<protein>
    <submittedName>
        <fullName evidence="8">Branched-chain amino acid ABC transporter permease</fullName>
    </submittedName>
</protein>
<keyword evidence="9" id="KW-1185">Reference proteome</keyword>
<comment type="subcellular location">
    <subcellularLocation>
        <location evidence="1">Cell membrane</location>
        <topology evidence="1">Multi-pass membrane protein</topology>
    </subcellularLocation>
</comment>
<name>A0A4R5BA43_9ACTN</name>
<dbReference type="EMBL" id="SMKY01000056">
    <property type="protein sequence ID" value="TDD83238.1"/>
    <property type="molecule type" value="Genomic_DNA"/>
</dbReference>
<feature type="transmembrane region" description="Helical" evidence="7">
    <location>
        <begin position="25"/>
        <end position="42"/>
    </location>
</feature>
<feature type="transmembrane region" description="Helical" evidence="7">
    <location>
        <begin position="79"/>
        <end position="97"/>
    </location>
</feature>
<dbReference type="PANTHER" id="PTHR30482">
    <property type="entry name" value="HIGH-AFFINITY BRANCHED-CHAIN AMINO ACID TRANSPORT SYSTEM PERMEASE"/>
    <property type="match status" value="1"/>
</dbReference>
<comment type="caution">
    <text evidence="8">The sequence shown here is derived from an EMBL/GenBank/DDBJ whole genome shotgun (WGS) entry which is preliminary data.</text>
</comment>
<dbReference type="InterPro" id="IPR001851">
    <property type="entry name" value="ABC_transp_permease"/>
</dbReference>
<feature type="transmembrane region" description="Helical" evidence="7">
    <location>
        <begin position="303"/>
        <end position="327"/>
    </location>
</feature>
<evidence type="ECO:0000313" key="9">
    <source>
        <dbReference type="Proteomes" id="UP000295578"/>
    </source>
</evidence>
<evidence type="ECO:0000256" key="7">
    <source>
        <dbReference type="SAM" id="Phobius"/>
    </source>
</evidence>
<dbReference type="GO" id="GO:0005886">
    <property type="term" value="C:plasma membrane"/>
    <property type="evidence" value="ECO:0007669"/>
    <property type="project" value="UniProtKB-SubCell"/>
</dbReference>
<dbReference type="CDD" id="cd06581">
    <property type="entry name" value="TM_PBP1_LivM_like"/>
    <property type="match status" value="1"/>
</dbReference>
<dbReference type="OrthoDB" id="9814461at2"/>
<feature type="transmembrane region" description="Helical" evidence="7">
    <location>
        <begin position="54"/>
        <end position="73"/>
    </location>
</feature>
<dbReference type="InterPro" id="IPR043428">
    <property type="entry name" value="LivM-like"/>
</dbReference>
<feature type="transmembrane region" description="Helical" evidence="7">
    <location>
        <begin position="179"/>
        <end position="198"/>
    </location>
</feature>
<feature type="transmembrane region" description="Helical" evidence="7">
    <location>
        <begin position="104"/>
        <end position="126"/>
    </location>
</feature>
<keyword evidence="4 7" id="KW-1133">Transmembrane helix</keyword>
<organism evidence="8 9">
    <name type="scientific">Actinomadura darangshiensis</name>
    <dbReference type="NCBI Taxonomy" id="705336"/>
    <lineage>
        <taxon>Bacteria</taxon>
        <taxon>Bacillati</taxon>
        <taxon>Actinomycetota</taxon>
        <taxon>Actinomycetes</taxon>
        <taxon>Streptosporangiales</taxon>
        <taxon>Thermomonosporaceae</taxon>
        <taxon>Actinomadura</taxon>
    </lineage>
</organism>
<sequence>METSTAAAGTGQGEKAPVPRGRRPAWLPWAVGAVAVLACLGLQSQLYSGQERTVTTVFMFVTLAVGWNLIGGFTGYACFGQVGFFGLGAYTTVVLMVHGDLSFWVAWPISAVVAAVFAAAIGLPLLRLKGHYFAVATLGVAEGLRELVTNVPRWTGGGAGITIPSTGAKAPTLWLGNDGFYLLFLGLGAVSALVAALISRGRTGYALRAINQDEDAAAALGINTTWAKTVAFGMSAALTGAAGSAYAFQQVTIYPERLFDVNITVLMVVMVVIGGSGTVSGPILGALGIAVVSEYLRQHFAQWHSFTLGVLIIVAVILLPQGLVNFVRDAVRMRDFSLLSNVRRYRL</sequence>
<evidence type="ECO:0000256" key="1">
    <source>
        <dbReference type="ARBA" id="ARBA00004651"/>
    </source>
</evidence>
<keyword evidence="3 7" id="KW-0812">Transmembrane</keyword>
<evidence type="ECO:0000256" key="4">
    <source>
        <dbReference type="ARBA" id="ARBA00022989"/>
    </source>
</evidence>
<accession>A0A4R5BA43</accession>
<proteinExistence type="predicted"/>